<name>A0A0H3XKX6_9MOLU</name>
<dbReference type="InterPro" id="IPR012340">
    <property type="entry name" value="NA-bd_OB-fold"/>
</dbReference>
<evidence type="ECO:0000313" key="1">
    <source>
        <dbReference type="EMBL" id="AKM54129.1"/>
    </source>
</evidence>
<proteinExistence type="predicted"/>
<protein>
    <recommendedName>
        <fullName evidence="3">Single-stranded DNA-binding protein</fullName>
    </recommendedName>
</protein>
<dbReference type="PATRIC" id="fig|743698.3.peg.556"/>
<dbReference type="Gene3D" id="2.40.50.140">
    <property type="entry name" value="Nucleic acid-binding proteins"/>
    <property type="match status" value="1"/>
</dbReference>
<sequence length="109" mass="12808">MYNNNRSNNNFQRRNDDIISNVQFPILGDKGTNFKTVNSKDGGSHDLFEFWVEDNGNEVHCIAWDDVANKLKSEFDFDNFKNIIITYKKRLNKFTEKTDYSVREFSLVA</sequence>
<dbReference type="Proteomes" id="UP000035661">
    <property type="component" value="Chromosome"/>
</dbReference>
<dbReference type="AlphaFoldDB" id="A0A0H3XKX6"/>
<organism evidence="1 2">
    <name type="scientific">Spiroplasma eriocheiris</name>
    <dbReference type="NCBI Taxonomy" id="315358"/>
    <lineage>
        <taxon>Bacteria</taxon>
        <taxon>Bacillati</taxon>
        <taxon>Mycoplasmatota</taxon>
        <taxon>Mollicutes</taxon>
        <taxon>Entomoplasmatales</taxon>
        <taxon>Spiroplasmataceae</taxon>
        <taxon>Spiroplasma</taxon>
    </lineage>
</organism>
<dbReference type="EMBL" id="CP011856">
    <property type="protein sequence ID" value="AKM54129.1"/>
    <property type="molecule type" value="Genomic_DNA"/>
</dbReference>
<dbReference type="RefSeq" id="WP_047791367.1">
    <property type="nucleotide sequence ID" value="NZ_CP011856.1"/>
</dbReference>
<reference evidence="1 2" key="1">
    <citation type="journal article" date="2015" name="Genome Biol. Evol.">
        <title>Found and Lost: The Fates of Horizontally Acquired Genes in Arthropod-Symbiotic Spiroplasma.</title>
        <authorList>
            <person name="Lo W.S."/>
            <person name="Gasparich G.E."/>
            <person name="Kuo C.H."/>
        </authorList>
    </citation>
    <scope>NUCLEOTIDE SEQUENCE [LARGE SCALE GENOMIC DNA]</scope>
    <source>
        <strain evidence="2">TDA-040725-5</strain>
    </source>
</reference>
<evidence type="ECO:0008006" key="3">
    <source>
        <dbReference type="Google" id="ProtNLM"/>
    </source>
</evidence>
<accession>A0A0H3XKX6</accession>
<gene>
    <name evidence="1" type="ORF">SERIO_v1c05570</name>
</gene>
<dbReference type="KEGG" id="seri:SERIO_v1c05570"/>
<keyword evidence="2" id="KW-1185">Reference proteome</keyword>
<reference evidence="2" key="2">
    <citation type="submission" date="2015-06" db="EMBL/GenBank/DDBJ databases">
        <title>Complete genome sequence of Spiroplasma eriocheiris TDA-040725-5 (DSM 21848).</title>
        <authorList>
            <person name="Lo W.-S."/>
            <person name="Kuo C.-H."/>
        </authorList>
    </citation>
    <scope>NUCLEOTIDE SEQUENCE [LARGE SCALE GENOMIC DNA]</scope>
    <source>
        <strain evidence="2">TDA-040725-5</strain>
    </source>
</reference>
<evidence type="ECO:0000313" key="2">
    <source>
        <dbReference type="Proteomes" id="UP000035661"/>
    </source>
</evidence>